<keyword evidence="11 16" id="KW-0472">Membrane</keyword>
<dbReference type="NCBIfam" id="TIGR00473">
    <property type="entry name" value="pssA"/>
    <property type="match status" value="1"/>
</dbReference>
<dbReference type="GO" id="GO:0016020">
    <property type="term" value="C:membrane"/>
    <property type="evidence" value="ECO:0007669"/>
    <property type="project" value="InterPro"/>
</dbReference>
<dbReference type="InterPro" id="IPR004533">
    <property type="entry name" value="CDP-diaglyc--ser_O-PTrfase"/>
</dbReference>
<keyword evidence="7 15" id="KW-0808">Transferase</keyword>
<evidence type="ECO:0000256" key="5">
    <source>
        <dbReference type="ARBA" id="ARBA00017171"/>
    </source>
</evidence>
<comment type="caution">
    <text evidence="17">The sequence shown here is derived from an EMBL/GenBank/DDBJ whole genome shotgun (WGS) entry which is preliminary data.</text>
</comment>
<evidence type="ECO:0000256" key="4">
    <source>
        <dbReference type="ARBA" id="ARBA00013174"/>
    </source>
</evidence>
<protein>
    <recommendedName>
        <fullName evidence="5">CDP-diacylglycerol--serine O-phosphatidyltransferase</fullName>
        <ecNumber evidence="4">2.7.8.8</ecNumber>
    </recommendedName>
    <alternativeName>
        <fullName evidence="14">Phosphatidylserine synthase</fullName>
    </alternativeName>
</protein>
<dbReference type="Gene3D" id="1.20.120.1760">
    <property type="match status" value="1"/>
</dbReference>
<evidence type="ECO:0000256" key="9">
    <source>
        <dbReference type="ARBA" id="ARBA00022989"/>
    </source>
</evidence>
<evidence type="ECO:0000256" key="2">
    <source>
        <dbReference type="ARBA" id="ARBA00004127"/>
    </source>
</evidence>
<keyword evidence="12" id="KW-0594">Phospholipid biosynthesis</keyword>
<evidence type="ECO:0000256" key="11">
    <source>
        <dbReference type="ARBA" id="ARBA00023136"/>
    </source>
</evidence>
<dbReference type="PANTHER" id="PTHR14269">
    <property type="entry name" value="CDP-DIACYLGLYCEROL--GLYCEROL-3-PHOSPHATE 3-PHOSPHATIDYLTRANSFERASE-RELATED"/>
    <property type="match status" value="1"/>
</dbReference>
<comment type="catalytic activity">
    <reaction evidence="1">
        <text>a CDP-1,2-diacyl-sn-glycerol + L-serine = a 1,2-diacyl-sn-glycero-3-phospho-L-serine + CMP + H(+)</text>
        <dbReference type="Rhea" id="RHEA:16913"/>
        <dbReference type="ChEBI" id="CHEBI:15378"/>
        <dbReference type="ChEBI" id="CHEBI:33384"/>
        <dbReference type="ChEBI" id="CHEBI:57262"/>
        <dbReference type="ChEBI" id="CHEBI:58332"/>
        <dbReference type="ChEBI" id="CHEBI:60377"/>
        <dbReference type="EC" id="2.7.8.8"/>
    </reaction>
</comment>
<evidence type="ECO:0000256" key="13">
    <source>
        <dbReference type="ARBA" id="ARBA00023264"/>
    </source>
</evidence>
<dbReference type="GO" id="GO:0012505">
    <property type="term" value="C:endomembrane system"/>
    <property type="evidence" value="ECO:0007669"/>
    <property type="project" value="UniProtKB-SubCell"/>
</dbReference>
<evidence type="ECO:0000256" key="1">
    <source>
        <dbReference type="ARBA" id="ARBA00000287"/>
    </source>
</evidence>
<keyword evidence="13" id="KW-1208">Phospholipid metabolism</keyword>
<keyword evidence="10" id="KW-0443">Lipid metabolism</keyword>
<dbReference type="InterPro" id="IPR050324">
    <property type="entry name" value="CDP-alcohol_PTase-I"/>
</dbReference>
<dbReference type="GO" id="GO:0008654">
    <property type="term" value="P:phospholipid biosynthetic process"/>
    <property type="evidence" value="ECO:0007669"/>
    <property type="project" value="UniProtKB-KW"/>
</dbReference>
<dbReference type="EMBL" id="QPMK01000013">
    <property type="protein sequence ID" value="RDD65361.1"/>
    <property type="molecule type" value="Genomic_DNA"/>
</dbReference>
<dbReference type="InterPro" id="IPR043130">
    <property type="entry name" value="CDP-OH_PTrfase_TM_dom"/>
</dbReference>
<evidence type="ECO:0000256" key="6">
    <source>
        <dbReference type="ARBA" id="ARBA00022516"/>
    </source>
</evidence>
<gene>
    <name evidence="17" type="primary">pssA</name>
    <name evidence="17" type="ORF">DU478_15785</name>
</gene>
<accession>A0A369TJ36</accession>
<dbReference type="PANTHER" id="PTHR14269:SF61">
    <property type="entry name" value="CDP-DIACYLGLYCEROL--SERINE O-PHOSPHATIDYLTRANSFERASE"/>
    <property type="match status" value="1"/>
</dbReference>
<feature type="transmembrane region" description="Helical" evidence="16">
    <location>
        <begin position="170"/>
        <end position="189"/>
    </location>
</feature>
<evidence type="ECO:0000256" key="7">
    <source>
        <dbReference type="ARBA" id="ARBA00022679"/>
    </source>
</evidence>
<keyword evidence="8 16" id="KW-0812">Transmembrane</keyword>
<dbReference type="Pfam" id="PF01066">
    <property type="entry name" value="CDP-OH_P_transf"/>
    <property type="match status" value="1"/>
</dbReference>
<comment type="subcellular location">
    <subcellularLocation>
        <location evidence="2">Endomembrane system</location>
        <topology evidence="2">Multi-pass membrane protein</topology>
    </subcellularLocation>
</comment>
<dbReference type="RefSeq" id="WP_114511931.1">
    <property type="nucleotide sequence ID" value="NZ_QPMK01000013.1"/>
</dbReference>
<evidence type="ECO:0000256" key="12">
    <source>
        <dbReference type="ARBA" id="ARBA00023209"/>
    </source>
</evidence>
<evidence type="ECO:0000256" key="14">
    <source>
        <dbReference type="ARBA" id="ARBA00032361"/>
    </source>
</evidence>
<evidence type="ECO:0000256" key="3">
    <source>
        <dbReference type="ARBA" id="ARBA00010441"/>
    </source>
</evidence>
<evidence type="ECO:0000256" key="10">
    <source>
        <dbReference type="ARBA" id="ARBA00023098"/>
    </source>
</evidence>
<feature type="transmembrane region" description="Helical" evidence="16">
    <location>
        <begin position="143"/>
        <end position="164"/>
    </location>
</feature>
<reference evidence="17 18" key="1">
    <citation type="submission" date="2018-07" db="EMBL/GenBank/DDBJ databases">
        <title>Thalassococcus profundi sp. nov., a marine bacterium isolated from deep seawater of Okinawa Trough.</title>
        <authorList>
            <person name="Yu M."/>
        </authorList>
    </citation>
    <scope>NUCLEOTIDE SEQUENCE [LARGE SCALE GENOMIC DNA]</scope>
    <source>
        <strain evidence="17 18">WRAS1</strain>
    </source>
</reference>
<dbReference type="EC" id="2.7.8.8" evidence="4"/>
<evidence type="ECO:0000256" key="15">
    <source>
        <dbReference type="RuleBase" id="RU003750"/>
    </source>
</evidence>
<feature type="transmembrane region" description="Helical" evidence="16">
    <location>
        <begin position="104"/>
        <end position="122"/>
    </location>
</feature>
<keyword evidence="18" id="KW-1185">Reference proteome</keyword>
<feature type="transmembrane region" description="Helical" evidence="16">
    <location>
        <begin position="209"/>
        <end position="227"/>
    </location>
</feature>
<evidence type="ECO:0000256" key="16">
    <source>
        <dbReference type="SAM" id="Phobius"/>
    </source>
</evidence>
<dbReference type="InterPro" id="IPR000462">
    <property type="entry name" value="CDP-OH_P_trans"/>
</dbReference>
<name>A0A369TJ36_9RHOB</name>
<dbReference type="AlphaFoldDB" id="A0A369TJ36"/>
<evidence type="ECO:0000313" key="18">
    <source>
        <dbReference type="Proteomes" id="UP000253977"/>
    </source>
</evidence>
<keyword evidence="6" id="KW-0444">Lipid biosynthesis</keyword>
<dbReference type="GO" id="GO:0003882">
    <property type="term" value="F:CDP-diacylglycerol-serine O-phosphatidyltransferase activity"/>
    <property type="evidence" value="ECO:0007669"/>
    <property type="project" value="UniProtKB-EC"/>
</dbReference>
<dbReference type="InterPro" id="IPR048254">
    <property type="entry name" value="CDP_ALCOHOL_P_TRANSF_CS"/>
</dbReference>
<evidence type="ECO:0000256" key="8">
    <source>
        <dbReference type="ARBA" id="ARBA00022692"/>
    </source>
</evidence>
<feature type="transmembrane region" description="Helical" evidence="16">
    <location>
        <begin position="21"/>
        <end position="38"/>
    </location>
</feature>
<dbReference type="OrthoDB" id="9777147at2"/>
<organism evidence="17 18">
    <name type="scientific">Thalassococcus profundi</name>
    <dbReference type="NCBI Taxonomy" id="2282382"/>
    <lineage>
        <taxon>Bacteria</taxon>
        <taxon>Pseudomonadati</taxon>
        <taxon>Pseudomonadota</taxon>
        <taxon>Alphaproteobacteria</taxon>
        <taxon>Rhodobacterales</taxon>
        <taxon>Roseobacteraceae</taxon>
        <taxon>Thalassococcus</taxon>
    </lineage>
</organism>
<comment type="similarity">
    <text evidence="3 15">Belongs to the CDP-alcohol phosphatidyltransferase class-I family.</text>
</comment>
<proteinExistence type="inferred from homology"/>
<dbReference type="Proteomes" id="UP000253977">
    <property type="component" value="Unassembled WGS sequence"/>
</dbReference>
<evidence type="ECO:0000313" key="17">
    <source>
        <dbReference type="EMBL" id="RDD65361.1"/>
    </source>
</evidence>
<dbReference type="PROSITE" id="PS00379">
    <property type="entry name" value="CDP_ALCOHOL_P_TRANSF"/>
    <property type="match status" value="1"/>
</dbReference>
<keyword evidence="9 16" id="KW-1133">Transmembrane helix</keyword>
<sequence length="253" mass="27820">MQEPPVRRQTHMRIIDLLPNLITMAAIAAGLTAIRFGFNDAFESAVRLILLAAVLDGLDGRMARLLKRQSLTGAELDSLADFGNFGVAPALIVYAAFFREDLPSAGWIAVLIYVLCCVLRLARFNVMAKTAAQEGAKQPNPDFFEGVPSPAGAILVMLPMYLSFLFPDSVSVPPMAIAVYTVIVGLLMISKIPTYSFKRLVISRERARFYLLAVMVLISALLTYMWATLLVLSAAYIASVAWALVTRRRFDTL</sequence>